<keyword evidence="1" id="KW-0732">Signal</keyword>
<gene>
    <name evidence="2" type="ORF">BU24DRAFT_458319</name>
</gene>
<name>A0A6A5XZY3_9PLEO</name>
<dbReference type="GeneID" id="54289017"/>
<keyword evidence="3" id="KW-1185">Reference proteome</keyword>
<dbReference type="EMBL" id="ML978067">
    <property type="protein sequence ID" value="KAF2018559.1"/>
    <property type="molecule type" value="Genomic_DNA"/>
</dbReference>
<dbReference type="AlphaFoldDB" id="A0A6A5XZY3"/>
<dbReference type="RefSeq" id="XP_033386898.1">
    <property type="nucleotide sequence ID" value="XM_033531620.1"/>
</dbReference>
<evidence type="ECO:0000256" key="1">
    <source>
        <dbReference type="SAM" id="SignalP"/>
    </source>
</evidence>
<accession>A0A6A5XZY3</accession>
<dbReference type="Proteomes" id="UP000799778">
    <property type="component" value="Unassembled WGS sequence"/>
</dbReference>
<evidence type="ECO:0000313" key="3">
    <source>
        <dbReference type="Proteomes" id="UP000799778"/>
    </source>
</evidence>
<feature type="chain" id="PRO_5025627911" evidence="1">
    <location>
        <begin position="21"/>
        <end position="276"/>
    </location>
</feature>
<protein>
    <submittedName>
        <fullName evidence="2">Uncharacterized protein</fullName>
    </submittedName>
</protein>
<evidence type="ECO:0000313" key="2">
    <source>
        <dbReference type="EMBL" id="KAF2018559.1"/>
    </source>
</evidence>
<reference evidence="2" key="1">
    <citation type="journal article" date="2020" name="Stud. Mycol.">
        <title>101 Dothideomycetes genomes: a test case for predicting lifestyles and emergence of pathogens.</title>
        <authorList>
            <person name="Haridas S."/>
            <person name="Albert R."/>
            <person name="Binder M."/>
            <person name="Bloem J."/>
            <person name="Labutti K."/>
            <person name="Salamov A."/>
            <person name="Andreopoulos B."/>
            <person name="Baker S."/>
            <person name="Barry K."/>
            <person name="Bills G."/>
            <person name="Bluhm B."/>
            <person name="Cannon C."/>
            <person name="Castanera R."/>
            <person name="Culley D."/>
            <person name="Daum C."/>
            <person name="Ezra D."/>
            <person name="Gonzalez J."/>
            <person name="Henrissat B."/>
            <person name="Kuo A."/>
            <person name="Liang C."/>
            <person name="Lipzen A."/>
            <person name="Lutzoni F."/>
            <person name="Magnuson J."/>
            <person name="Mondo S."/>
            <person name="Nolan M."/>
            <person name="Ohm R."/>
            <person name="Pangilinan J."/>
            <person name="Park H.-J."/>
            <person name="Ramirez L."/>
            <person name="Alfaro M."/>
            <person name="Sun H."/>
            <person name="Tritt A."/>
            <person name="Yoshinaga Y."/>
            <person name="Zwiers L.-H."/>
            <person name="Turgeon B."/>
            <person name="Goodwin S."/>
            <person name="Spatafora J."/>
            <person name="Crous P."/>
            <person name="Grigoriev I."/>
        </authorList>
    </citation>
    <scope>NUCLEOTIDE SEQUENCE</scope>
    <source>
        <strain evidence="2">CBS 175.79</strain>
    </source>
</reference>
<sequence length="276" mass="30339">MYFQHTFCGAFLTLLAAVTAAPLTGPEAIIPKDLVTSLLNSESLEKLNVIDQETTPKVANERCGIISFENGGEQNLYADRLCYKFDYNISNVSVSANHTCLAFRDSLCTYTDSGLVSVIRGPSLQDKQGSSIRSIQCFHNAIMPNGTVAYLANETRADTMNVPLIIPEGVDIVTGGKPSNSDVDIIDTVRTTAEGCGTFEFYDGIGETALGDNECHTFDRALHKYFIRNNCACVAFNKRGCIPDPKQGWRSYLIGSAEGEFTDEGIRWARCWTENR</sequence>
<feature type="signal peptide" evidence="1">
    <location>
        <begin position="1"/>
        <end position="20"/>
    </location>
</feature>
<dbReference type="OrthoDB" id="10368516at2759"/>
<proteinExistence type="predicted"/>
<organism evidence="2 3">
    <name type="scientific">Aaosphaeria arxii CBS 175.79</name>
    <dbReference type="NCBI Taxonomy" id="1450172"/>
    <lineage>
        <taxon>Eukaryota</taxon>
        <taxon>Fungi</taxon>
        <taxon>Dikarya</taxon>
        <taxon>Ascomycota</taxon>
        <taxon>Pezizomycotina</taxon>
        <taxon>Dothideomycetes</taxon>
        <taxon>Pleosporomycetidae</taxon>
        <taxon>Pleosporales</taxon>
        <taxon>Pleosporales incertae sedis</taxon>
        <taxon>Aaosphaeria</taxon>
    </lineage>
</organism>